<protein>
    <submittedName>
        <fullName evidence="2">Uncharacterized protein</fullName>
    </submittedName>
</protein>
<accession>A0ABS5SDU5</accession>
<keyword evidence="1" id="KW-0732">Signal</keyword>
<feature type="signal peptide" evidence="1">
    <location>
        <begin position="1"/>
        <end position="20"/>
    </location>
</feature>
<keyword evidence="3" id="KW-1185">Reference proteome</keyword>
<dbReference type="RefSeq" id="WP_214175545.1">
    <property type="nucleotide sequence ID" value="NZ_JAHCVK010000004.1"/>
</dbReference>
<feature type="chain" id="PRO_5045678530" evidence="1">
    <location>
        <begin position="21"/>
        <end position="293"/>
    </location>
</feature>
<dbReference type="Proteomes" id="UP000756860">
    <property type="component" value="Unassembled WGS sequence"/>
</dbReference>
<proteinExistence type="predicted"/>
<organism evidence="2 3">
    <name type="scientific">Geomobilimonas luticola</name>
    <dbReference type="NCBI Taxonomy" id="1114878"/>
    <lineage>
        <taxon>Bacteria</taxon>
        <taxon>Pseudomonadati</taxon>
        <taxon>Thermodesulfobacteriota</taxon>
        <taxon>Desulfuromonadia</taxon>
        <taxon>Geobacterales</taxon>
        <taxon>Geobacteraceae</taxon>
        <taxon>Geomobilimonas</taxon>
    </lineage>
</organism>
<gene>
    <name evidence="2" type="ORF">KI810_10770</name>
</gene>
<comment type="caution">
    <text evidence="2">The sequence shown here is derived from an EMBL/GenBank/DDBJ whole genome shotgun (WGS) entry which is preliminary data.</text>
</comment>
<sequence>MRQIALLTALVLAIPPSAHAWQQHDVEVRSEIFNDNDGTHSMGFDQVFHWKDKTTKVGVGATQTVIDESGGSRIFAGGLVEGYKKLDNVDFTGQMKLLGWNGEFKTPLSFGSSQTIGPLRLEESIDHGTIDSVKAYDANIDYWSAGGSLDWELVKNFTITGGYWHRWSSDSNSRDLYVGRAVYSFTDNFHAQYRYRGIRNRERVPEYYSPEFFDQHALLAGYADSFFDRLRVRLWAGPVSQDDGFSTHIGALEDIRVTWRIDDHWQIAARAEANQVGSGYQYVYSTIGITYDF</sequence>
<dbReference type="EMBL" id="JAHCVK010000004">
    <property type="protein sequence ID" value="MBT0653539.1"/>
    <property type="molecule type" value="Genomic_DNA"/>
</dbReference>
<evidence type="ECO:0000313" key="2">
    <source>
        <dbReference type="EMBL" id="MBT0653539.1"/>
    </source>
</evidence>
<name>A0ABS5SDU5_9BACT</name>
<reference evidence="2 3" key="1">
    <citation type="submission" date="2021-05" db="EMBL/GenBank/DDBJ databases">
        <title>The draft genome of Geobacter luticola JCM 17780.</title>
        <authorList>
            <person name="Xu Z."/>
            <person name="Masuda Y."/>
            <person name="Itoh H."/>
            <person name="Senoo K."/>
        </authorList>
    </citation>
    <scope>NUCLEOTIDE SEQUENCE [LARGE SCALE GENOMIC DNA]</scope>
    <source>
        <strain evidence="2 3">JCM 17780</strain>
    </source>
</reference>
<evidence type="ECO:0000256" key="1">
    <source>
        <dbReference type="SAM" id="SignalP"/>
    </source>
</evidence>
<evidence type="ECO:0000313" key="3">
    <source>
        <dbReference type="Proteomes" id="UP000756860"/>
    </source>
</evidence>